<sequence length="240" mass="25982">MLRTATVLALASAAAVVAAPAPPPTEKERLAKYWGTTDGGGEFELKGKQLTVRSTVGKPNHYGWWEEPIAVPRTGRPVKGDFEITVQVLEAATPRKDAKVDHGAPSTSAGLYIHGANTTLRYYLNQSYDQFAGGAVGTDLRRWVGLEANFPNGGASGMMGSVEDGKLPFLRLIRRGKVVTMSNSVDGEKWSEPNNPFANLDMGIPDELTVGVFVSHSTYQFGHATFDKFTIEKPKSEKAK</sequence>
<protein>
    <recommendedName>
        <fullName evidence="4">Beta-xylosidase C-terminal Concanavalin A-like domain-containing protein</fullName>
    </recommendedName>
</protein>
<keyword evidence="3" id="KW-1185">Reference proteome</keyword>
<proteinExistence type="predicted"/>
<name>A0A6M5YW98_9BACT</name>
<dbReference type="Proteomes" id="UP000503447">
    <property type="component" value="Chromosome"/>
</dbReference>
<feature type="chain" id="PRO_5026652278" description="Beta-xylosidase C-terminal Concanavalin A-like domain-containing protein" evidence="1">
    <location>
        <begin position="19"/>
        <end position="240"/>
    </location>
</feature>
<evidence type="ECO:0000313" key="3">
    <source>
        <dbReference type="Proteomes" id="UP000503447"/>
    </source>
</evidence>
<dbReference type="EMBL" id="CP053452">
    <property type="protein sequence ID" value="QJW98219.1"/>
    <property type="molecule type" value="Genomic_DNA"/>
</dbReference>
<reference evidence="3" key="1">
    <citation type="submission" date="2020-05" db="EMBL/GenBank/DDBJ databases">
        <title>Frigoriglobus tundricola gen. nov., sp. nov., a psychrotolerant cellulolytic planctomycete of the family Gemmataceae with two divergent copies of 16S rRNA gene.</title>
        <authorList>
            <person name="Kulichevskaya I.S."/>
            <person name="Ivanova A.A."/>
            <person name="Naumoff D.G."/>
            <person name="Beletsky A.V."/>
            <person name="Rijpstra W.I.C."/>
            <person name="Sinninghe Damste J.S."/>
            <person name="Mardanov A.V."/>
            <person name="Ravin N.V."/>
            <person name="Dedysh S.N."/>
        </authorList>
    </citation>
    <scope>NUCLEOTIDE SEQUENCE [LARGE SCALE GENOMIC DNA]</scope>
    <source>
        <strain evidence="3">PL17</strain>
    </source>
</reference>
<organism evidence="2 3">
    <name type="scientific">Frigoriglobus tundricola</name>
    <dbReference type="NCBI Taxonomy" id="2774151"/>
    <lineage>
        <taxon>Bacteria</taxon>
        <taxon>Pseudomonadati</taxon>
        <taxon>Planctomycetota</taxon>
        <taxon>Planctomycetia</taxon>
        <taxon>Gemmatales</taxon>
        <taxon>Gemmataceae</taxon>
        <taxon>Frigoriglobus</taxon>
    </lineage>
</organism>
<keyword evidence="1" id="KW-0732">Signal</keyword>
<evidence type="ECO:0008006" key="4">
    <source>
        <dbReference type="Google" id="ProtNLM"/>
    </source>
</evidence>
<gene>
    <name evidence="2" type="ORF">FTUN_5803</name>
</gene>
<dbReference type="AlphaFoldDB" id="A0A6M5YW98"/>
<dbReference type="RefSeq" id="WP_171473448.1">
    <property type="nucleotide sequence ID" value="NZ_CP053452.2"/>
</dbReference>
<dbReference type="Gene3D" id="2.60.120.200">
    <property type="match status" value="1"/>
</dbReference>
<feature type="signal peptide" evidence="1">
    <location>
        <begin position="1"/>
        <end position="18"/>
    </location>
</feature>
<evidence type="ECO:0000313" key="2">
    <source>
        <dbReference type="EMBL" id="QJW98219.1"/>
    </source>
</evidence>
<evidence type="ECO:0000256" key="1">
    <source>
        <dbReference type="SAM" id="SignalP"/>
    </source>
</evidence>
<dbReference type="KEGG" id="ftj:FTUN_5803"/>
<accession>A0A6M5YW98</accession>